<proteinExistence type="predicted"/>
<name>A0A1X7UC73_AMPQE</name>
<organism evidence="1">
    <name type="scientific">Amphimedon queenslandica</name>
    <name type="common">Sponge</name>
    <dbReference type="NCBI Taxonomy" id="400682"/>
    <lineage>
        <taxon>Eukaryota</taxon>
        <taxon>Metazoa</taxon>
        <taxon>Porifera</taxon>
        <taxon>Demospongiae</taxon>
        <taxon>Heteroscleromorpha</taxon>
        <taxon>Haplosclerida</taxon>
        <taxon>Niphatidae</taxon>
        <taxon>Amphimedon</taxon>
    </lineage>
</organism>
<dbReference type="InParanoid" id="A0A1X7UC73"/>
<dbReference type="EnsemblMetazoa" id="Aqu2.1.25249_001">
    <property type="protein sequence ID" value="Aqu2.1.25249_001"/>
    <property type="gene ID" value="Aqu2.1.25249"/>
</dbReference>
<evidence type="ECO:0000313" key="1">
    <source>
        <dbReference type="EnsemblMetazoa" id="Aqu2.1.25249_001"/>
    </source>
</evidence>
<reference evidence="1" key="1">
    <citation type="submission" date="2017-05" db="UniProtKB">
        <authorList>
            <consortium name="EnsemblMetazoa"/>
        </authorList>
    </citation>
    <scope>IDENTIFICATION</scope>
</reference>
<accession>A0A1X7UC73</accession>
<dbReference type="AlphaFoldDB" id="A0A1X7UC73"/>
<sequence>MLVSVAGRKNPKLPIMDNWKEILLDNCLKRRKGLQSIREMENVQKGHQLILE</sequence>
<protein>
    <submittedName>
        <fullName evidence="1">Uncharacterized protein</fullName>
    </submittedName>
</protein>